<dbReference type="Gene3D" id="2.60.40.10">
    <property type="entry name" value="Immunoglobulins"/>
    <property type="match status" value="2"/>
</dbReference>
<gene>
    <name evidence="4" type="ORF">SAMN05216564_106131</name>
</gene>
<name>A0A1H3KTC2_9EURY</name>
<dbReference type="Proteomes" id="UP000199079">
    <property type="component" value="Unassembled WGS sequence"/>
</dbReference>
<dbReference type="InterPro" id="IPR011635">
    <property type="entry name" value="CARDB"/>
</dbReference>
<feature type="domain" description="CARDB" evidence="3">
    <location>
        <begin position="474"/>
        <end position="541"/>
    </location>
</feature>
<dbReference type="InterPro" id="IPR013783">
    <property type="entry name" value="Ig-like_fold"/>
</dbReference>
<keyword evidence="2" id="KW-0472">Membrane</keyword>
<reference evidence="5" key="1">
    <citation type="submission" date="2016-10" db="EMBL/GenBank/DDBJ databases">
        <authorList>
            <person name="Varghese N."/>
            <person name="Submissions S."/>
        </authorList>
    </citation>
    <scope>NUCLEOTIDE SEQUENCE [LARGE SCALE GENOMIC DNA]</scope>
    <source>
        <strain evidence="5">DC30,IBRC 10041,KCTC 4046</strain>
    </source>
</reference>
<dbReference type="RefSeq" id="WP_092733239.1">
    <property type="nucleotide sequence ID" value="NZ_FNPC01000006.1"/>
</dbReference>
<feature type="transmembrane region" description="Helical" evidence="2">
    <location>
        <begin position="678"/>
        <end position="699"/>
    </location>
</feature>
<keyword evidence="2" id="KW-1133">Transmembrane helix</keyword>
<accession>A0A1H3KTC2</accession>
<evidence type="ECO:0000256" key="1">
    <source>
        <dbReference type="SAM" id="MobiDB-lite"/>
    </source>
</evidence>
<keyword evidence="2" id="KW-0812">Transmembrane</keyword>
<dbReference type="InterPro" id="IPR017868">
    <property type="entry name" value="Filamin/ABP280_repeat-like"/>
</dbReference>
<feature type="region of interest" description="Disordered" evidence="1">
    <location>
        <begin position="643"/>
        <end position="680"/>
    </location>
</feature>
<dbReference type="AlphaFoldDB" id="A0A1H3KTC2"/>
<evidence type="ECO:0000259" key="3">
    <source>
        <dbReference type="Pfam" id="PF07705"/>
    </source>
</evidence>
<keyword evidence="5" id="KW-1185">Reference proteome</keyword>
<dbReference type="EMBL" id="FNPC01000006">
    <property type="protein sequence ID" value="SDY54914.1"/>
    <property type="molecule type" value="Genomic_DNA"/>
</dbReference>
<evidence type="ECO:0000313" key="4">
    <source>
        <dbReference type="EMBL" id="SDY54914.1"/>
    </source>
</evidence>
<sequence>MREHARRTTALVLSMLFLAGAVTAPALAGGASAAATDASPTATSGAAEAVTDSPAPAATTATIHVRNHLRQVAPVGEYGVRTRVEIPDRVVELRLRIPDRATDVSADGFTRENATTWTWDGRTERPSLAYRMPANRTVEDGGPLQGEGSYLFVDAGEWAIVNPPQVQLRAQSVAPVRFERGNVVAGEGVASDSMAYLGPFEEHVRSANGQRFRLIVPERAELASSPDAILGTLGHASGALRVGDRDAEVFVIAAPTSDVGWGVRGLQSGPADMWVRDAESVDAATDVWTHEYVHTRQDYRTTASGRWTVEAVATYYAALLALERGDVDFATFQRTLRQGERDPQAGATLSQPATWRNDANYWKGALVAGEIDRRIRLATEGEDAFTSVLRELNAAEDPVTNDDVLAAVAAAGGTDVRTSARTFTTTDRAPTAWDRDAHDAAFGTLPARIGYSIADPDAVRVTGAYRNRTVDRDPVRLVVGETLRLRVSVSNDGGTAGDYDLAVRVDGDAVATRTGRLAAGGSTVETVEHRFEDPGTHDLTVGGQSLQVSVMDPASVSVHDLAVDPGTVARGETVAVTAVVENSAPIPAGGSLTLRVNGEAAETREIRLDAGERSELRFEVTPAESGETTVELGGERVTLTVTEAGTGSAPGESTAGDAPADDSDGPGSEPIPSTDEGIPGFGSTAAAIALLLATTLFAARTRRR</sequence>
<dbReference type="PROSITE" id="PS50194">
    <property type="entry name" value="FILAMIN_REPEAT"/>
    <property type="match status" value="1"/>
</dbReference>
<evidence type="ECO:0000256" key="2">
    <source>
        <dbReference type="SAM" id="Phobius"/>
    </source>
</evidence>
<protein>
    <recommendedName>
        <fullName evidence="3">CARDB domain-containing protein</fullName>
    </recommendedName>
</protein>
<dbReference type="OrthoDB" id="271491at2157"/>
<dbReference type="Pfam" id="PF07705">
    <property type="entry name" value="CARDB"/>
    <property type="match status" value="1"/>
</dbReference>
<organism evidence="4 5">
    <name type="scientific">Halopenitus persicus</name>
    <dbReference type="NCBI Taxonomy" id="1048396"/>
    <lineage>
        <taxon>Archaea</taxon>
        <taxon>Methanobacteriati</taxon>
        <taxon>Methanobacteriota</taxon>
        <taxon>Stenosarchaea group</taxon>
        <taxon>Halobacteria</taxon>
        <taxon>Halobacteriales</taxon>
        <taxon>Haloferacaceae</taxon>
        <taxon>Halopenitus</taxon>
    </lineage>
</organism>
<proteinExistence type="predicted"/>
<evidence type="ECO:0000313" key="5">
    <source>
        <dbReference type="Proteomes" id="UP000199079"/>
    </source>
</evidence>